<evidence type="ECO:0000256" key="2">
    <source>
        <dbReference type="SAM" id="Phobius"/>
    </source>
</evidence>
<feature type="transmembrane region" description="Helical" evidence="2">
    <location>
        <begin position="44"/>
        <end position="65"/>
    </location>
</feature>
<sequence>MSSSQMETVTICFGFTLGFMVLTGSKAAQQTMSIYKKTRSLWSIYLVMIWMELIVCFVWAVSAWFFLRGDISASFGFYFYIVTLWAIQTQCLLQIIANRVSLVMTSRSAARNLKLGLFLAVGIVNISVYVIWIPARMQVSPLWMRVNEVWDRIEKVIYLFIDLGLNCYFLWLVRRNLIARGLTKYTPLYRFNSCIVVVSITMDILIIAMMSVPNDLVYTQFHSLAYIVKLNIELCMADLISKVVRKPDGGPTRTDTSPTIISTTLAAHLPRTFGDGTELLNPSCSNTTNPGKALPPVAEKKEKRKKKGVSYPLPAGALEPGALYHLSQSQSGPYPPHPSPRRAAYSADFEKATHFGISRSGSQQSHTRVEGGVRSQRASHDDGLSDASSDSGINFIVPENAIVKTVSLETRVEDEEEERGEIGMGLVRENSMVHRSEFDWRSTTSSEMPLNEYEGCYGGRG</sequence>
<feature type="transmembrane region" description="Helical" evidence="2">
    <location>
        <begin position="194"/>
        <end position="212"/>
    </location>
</feature>
<gene>
    <name evidence="3" type="ORF">BS50DRAFT_678001</name>
</gene>
<organism evidence="3 4">
    <name type="scientific">Corynespora cassiicola Philippines</name>
    <dbReference type="NCBI Taxonomy" id="1448308"/>
    <lineage>
        <taxon>Eukaryota</taxon>
        <taxon>Fungi</taxon>
        <taxon>Dikarya</taxon>
        <taxon>Ascomycota</taxon>
        <taxon>Pezizomycotina</taxon>
        <taxon>Dothideomycetes</taxon>
        <taxon>Pleosporomycetidae</taxon>
        <taxon>Pleosporales</taxon>
        <taxon>Corynesporascaceae</taxon>
        <taxon>Corynespora</taxon>
    </lineage>
</organism>
<proteinExistence type="predicted"/>
<evidence type="ECO:0000313" key="4">
    <source>
        <dbReference type="Proteomes" id="UP000240883"/>
    </source>
</evidence>
<dbReference type="PANTHER" id="PTHR35179">
    <property type="entry name" value="PROTEIN CBG02620"/>
    <property type="match status" value="1"/>
</dbReference>
<reference evidence="3 4" key="1">
    <citation type="journal article" date="2018" name="Front. Microbiol.">
        <title>Genome-Wide Analysis of Corynespora cassiicola Leaf Fall Disease Putative Effectors.</title>
        <authorList>
            <person name="Lopez D."/>
            <person name="Ribeiro S."/>
            <person name="Label P."/>
            <person name="Fumanal B."/>
            <person name="Venisse J.S."/>
            <person name="Kohler A."/>
            <person name="de Oliveira R.R."/>
            <person name="Labutti K."/>
            <person name="Lipzen A."/>
            <person name="Lail K."/>
            <person name="Bauer D."/>
            <person name="Ohm R.A."/>
            <person name="Barry K.W."/>
            <person name="Spatafora J."/>
            <person name="Grigoriev I.V."/>
            <person name="Martin F.M."/>
            <person name="Pujade-Renaud V."/>
        </authorList>
    </citation>
    <scope>NUCLEOTIDE SEQUENCE [LARGE SCALE GENOMIC DNA]</scope>
    <source>
        <strain evidence="3 4">Philippines</strain>
    </source>
</reference>
<feature type="region of interest" description="Disordered" evidence="1">
    <location>
        <begin position="356"/>
        <end position="391"/>
    </location>
</feature>
<evidence type="ECO:0000256" key="1">
    <source>
        <dbReference type="SAM" id="MobiDB-lite"/>
    </source>
</evidence>
<keyword evidence="4" id="KW-1185">Reference proteome</keyword>
<dbReference type="EMBL" id="KZ678137">
    <property type="protein sequence ID" value="PSN65194.1"/>
    <property type="molecule type" value="Genomic_DNA"/>
</dbReference>
<dbReference type="OrthoDB" id="3205825at2759"/>
<feature type="compositionally biased region" description="Polar residues" evidence="1">
    <location>
        <begin position="280"/>
        <end position="290"/>
    </location>
</feature>
<accession>A0A2T2NID9</accession>
<dbReference type="Proteomes" id="UP000240883">
    <property type="component" value="Unassembled WGS sequence"/>
</dbReference>
<feature type="transmembrane region" description="Helical" evidence="2">
    <location>
        <begin position="77"/>
        <end position="96"/>
    </location>
</feature>
<name>A0A2T2NID9_CORCC</name>
<evidence type="ECO:0008006" key="5">
    <source>
        <dbReference type="Google" id="ProtNLM"/>
    </source>
</evidence>
<dbReference type="AlphaFoldDB" id="A0A2T2NID9"/>
<dbReference type="PANTHER" id="PTHR35179:SF1">
    <property type="entry name" value="INTEGRAL MEMBRANE PROTEIN"/>
    <property type="match status" value="1"/>
</dbReference>
<keyword evidence="2" id="KW-0812">Transmembrane</keyword>
<feature type="region of interest" description="Disordered" evidence="1">
    <location>
        <begin position="439"/>
        <end position="461"/>
    </location>
</feature>
<keyword evidence="2" id="KW-0472">Membrane</keyword>
<feature type="transmembrane region" description="Helical" evidence="2">
    <location>
        <begin position="6"/>
        <end position="23"/>
    </location>
</feature>
<feature type="region of interest" description="Disordered" evidence="1">
    <location>
        <begin position="278"/>
        <end position="312"/>
    </location>
</feature>
<protein>
    <recommendedName>
        <fullName evidence="5">Integral membrane protein</fullName>
    </recommendedName>
</protein>
<feature type="transmembrane region" description="Helical" evidence="2">
    <location>
        <begin position="155"/>
        <end position="173"/>
    </location>
</feature>
<feature type="transmembrane region" description="Helical" evidence="2">
    <location>
        <begin position="117"/>
        <end position="135"/>
    </location>
</feature>
<evidence type="ECO:0000313" key="3">
    <source>
        <dbReference type="EMBL" id="PSN65194.1"/>
    </source>
</evidence>
<keyword evidence="2" id="KW-1133">Transmembrane helix</keyword>